<keyword evidence="2" id="KW-0175">Coiled coil</keyword>
<comment type="similarity">
    <text evidence="1">Belongs to the membrane fusion protein (MFP) (TC 8.A.1) family.</text>
</comment>
<dbReference type="Pfam" id="PF25973">
    <property type="entry name" value="BSH_CzcB"/>
    <property type="match status" value="1"/>
</dbReference>
<evidence type="ECO:0000259" key="4">
    <source>
        <dbReference type="Pfam" id="PF25973"/>
    </source>
</evidence>
<dbReference type="Pfam" id="PF25989">
    <property type="entry name" value="YknX_C"/>
    <property type="match status" value="1"/>
</dbReference>
<dbReference type="InterPro" id="IPR006143">
    <property type="entry name" value="RND_pump_MFP"/>
</dbReference>
<dbReference type="Gene3D" id="2.40.50.100">
    <property type="match status" value="1"/>
</dbReference>
<evidence type="ECO:0000259" key="3">
    <source>
        <dbReference type="Pfam" id="PF25893"/>
    </source>
</evidence>
<dbReference type="InterPro" id="IPR058648">
    <property type="entry name" value="HH_CzcB-like"/>
</dbReference>
<evidence type="ECO:0000256" key="1">
    <source>
        <dbReference type="ARBA" id="ARBA00009477"/>
    </source>
</evidence>
<sequence length="362" mass="39855">MRNFIYLIVIVFLAACGSGDDNKKAQLDKLKKEQAEINAKIAKLEAELGSNKDTLYKDVNVHEVKSSTFKNYIEIQGRVDAEENVQVNPQAAGVLTKIFVNIGQNVSKGQVIAQIDDAVLRQSMAQLQTQLDLATNLYNRQKNLWDQKIGTEVQFLNAKTQKEGLEKQMAVLRQQAAMYQVKSPINGTIDQLDWKIGMAVQPGAPGVRIVNANDLKAKALLSETYASRIDKGDEVEIIIPDAKDSLTTKLSFTSKVIDPTSRSFSIEVNLPSKKIYRPNMLAVLRIVDYEKANALTVPIKAVQKSEAGDYLLLADNGKAKRVAVKIGNVYNGMAEVLSGLNAGDKVITIGFNNLNEGDLVKF</sequence>
<dbReference type="Gene3D" id="2.40.30.170">
    <property type="match status" value="1"/>
</dbReference>
<accession>A0A5C0VDU1</accession>
<feature type="coiled-coil region" evidence="2">
    <location>
        <begin position="124"/>
        <end position="182"/>
    </location>
</feature>
<dbReference type="PROSITE" id="PS51257">
    <property type="entry name" value="PROKAR_LIPOPROTEIN"/>
    <property type="match status" value="1"/>
</dbReference>
<dbReference type="SUPFAM" id="SSF111369">
    <property type="entry name" value="HlyD-like secretion proteins"/>
    <property type="match status" value="1"/>
</dbReference>
<dbReference type="PANTHER" id="PTHR30469">
    <property type="entry name" value="MULTIDRUG RESISTANCE PROTEIN MDTA"/>
    <property type="match status" value="1"/>
</dbReference>
<name>A0A5C0VDU1_9SPHI</name>
<feature type="domain" description="CzcB-like alpha-helical hairpin" evidence="3">
    <location>
        <begin position="120"/>
        <end position="175"/>
    </location>
</feature>
<dbReference type="AlphaFoldDB" id="A0A5C0VDU1"/>
<evidence type="ECO:0000256" key="2">
    <source>
        <dbReference type="SAM" id="Coils"/>
    </source>
</evidence>
<feature type="domain" description="YknX-like C-terminal permuted SH3-like" evidence="5">
    <location>
        <begin position="294"/>
        <end position="361"/>
    </location>
</feature>
<reference evidence="6 7" key="1">
    <citation type="submission" date="2019-08" db="EMBL/GenBank/DDBJ databases">
        <title>Pedobacter sp. nov., isolated from Han river, South Korea.</title>
        <authorList>
            <person name="Lee D.-H."/>
            <person name="Kim Y.-S."/>
            <person name="Hwang E.-M."/>
            <person name="Le Tran T.C."/>
            <person name="Cha C.-J."/>
        </authorList>
    </citation>
    <scope>NUCLEOTIDE SEQUENCE [LARGE SCALE GENOMIC DNA]</scope>
    <source>
        <strain evidence="6 7">CJ43</strain>
    </source>
</reference>
<keyword evidence="7" id="KW-1185">Reference proteome</keyword>
<dbReference type="GO" id="GO:0015562">
    <property type="term" value="F:efflux transmembrane transporter activity"/>
    <property type="evidence" value="ECO:0007669"/>
    <property type="project" value="TreeGrafter"/>
</dbReference>
<feature type="coiled-coil region" evidence="2">
    <location>
        <begin position="20"/>
        <end position="47"/>
    </location>
</feature>
<protein>
    <submittedName>
        <fullName evidence="6">Efflux RND transporter periplasmic adaptor subunit</fullName>
    </submittedName>
</protein>
<dbReference type="EMBL" id="CP043329">
    <property type="protein sequence ID" value="QEK50845.1"/>
    <property type="molecule type" value="Genomic_DNA"/>
</dbReference>
<dbReference type="Pfam" id="PF25893">
    <property type="entry name" value="HH_CzcB"/>
    <property type="match status" value="1"/>
</dbReference>
<dbReference type="Gene3D" id="2.40.420.20">
    <property type="match status" value="1"/>
</dbReference>
<dbReference type="InterPro" id="IPR058637">
    <property type="entry name" value="YknX-like_C"/>
</dbReference>
<evidence type="ECO:0000259" key="5">
    <source>
        <dbReference type="Pfam" id="PF25989"/>
    </source>
</evidence>
<dbReference type="Proteomes" id="UP000323653">
    <property type="component" value="Chromosome"/>
</dbReference>
<evidence type="ECO:0000313" key="6">
    <source>
        <dbReference type="EMBL" id="QEK50845.1"/>
    </source>
</evidence>
<proteinExistence type="inferred from homology"/>
<dbReference type="Gene3D" id="1.10.287.470">
    <property type="entry name" value="Helix hairpin bin"/>
    <property type="match status" value="1"/>
</dbReference>
<dbReference type="KEGG" id="pej:FYC62_03545"/>
<dbReference type="PANTHER" id="PTHR30469:SF15">
    <property type="entry name" value="HLYD FAMILY OF SECRETION PROTEINS"/>
    <property type="match status" value="1"/>
</dbReference>
<dbReference type="RefSeq" id="WP_039453105.1">
    <property type="nucleotide sequence ID" value="NZ_CP043329.1"/>
</dbReference>
<dbReference type="GO" id="GO:1990281">
    <property type="term" value="C:efflux pump complex"/>
    <property type="evidence" value="ECO:0007669"/>
    <property type="project" value="TreeGrafter"/>
</dbReference>
<evidence type="ECO:0000313" key="7">
    <source>
        <dbReference type="Proteomes" id="UP000323653"/>
    </source>
</evidence>
<dbReference type="NCBIfam" id="TIGR01730">
    <property type="entry name" value="RND_mfp"/>
    <property type="match status" value="1"/>
</dbReference>
<gene>
    <name evidence="6" type="ORF">FYC62_03545</name>
</gene>
<feature type="domain" description="CzcB-like barrel-sandwich hybrid" evidence="4">
    <location>
        <begin position="85"/>
        <end position="203"/>
    </location>
</feature>
<dbReference type="InterPro" id="IPR058647">
    <property type="entry name" value="BSH_CzcB-like"/>
</dbReference>
<organism evidence="6 7">
    <name type="scientific">Pedobacter aquae</name>
    <dbReference type="NCBI Taxonomy" id="2605747"/>
    <lineage>
        <taxon>Bacteria</taxon>
        <taxon>Pseudomonadati</taxon>
        <taxon>Bacteroidota</taxon>
        <taxon>Sphingobacteriia</taxon>
        <taxon>Sphingobacteriales</taxon>
        <taxon>Sphingobacteriaceae</taxon>
        <taxon>Pedobacter</taxon>
    </lineage>
</organism>